<evidence type="ECO:0000256" key="1">
    <source>
        <dbReference type="SAM" id="MobiDB-lite"/>
    </source>
</evidence>
<organism evidence="2 3">
    <name type="scientific">Amblyomma americanum</name>
    <name type="common">Lone star tick</name>
    <dbReference type="NCBI Taxonomy" id="6943"/>
    <lineage>
        <taxon>Eukaryota</taxon>
        <taxon>Metazoa</taxon>
        <taxon>Ecdysozoa</taxon>
        <taxon>Arthropoda</taxon>
        <taxon>Chelicerata</taxon>
        <taxon>Arachnida</taxon>
        <taxon>Acari</taxon>
        <taxon>Parasitiformes</taxon>
        <taxon>Ixodida</taxon>
        <taxon>Ixodoidea</taxon>
        <taxon>Ixodidae</taxon>
        <taxon>Amblyomminae</taxon>
        <taxon>Amblyomma</taxon>
    </lineage>
</organism>
<dbReference type="EMBL" id="JARKHS020020638">
    <property type="protein sequence ID" value="KAK8770726.1"/>
    <property type="molecule type" value="Genomic_DNA"/>
</dbReference>
<gene>
    <name evidence="2" type="ORF">V5799_012808</name>
</gene>
<feature type="region of interest" description="Disordered" evidence="1">
    <location>
        <begin position="64"/>
        <end position="86"/>
    </location>
</feature>
<evidence type="ECO:0000313" key="3">
    <source>
        <dbReference type="Proteomes" id="UP001321473"/>
    </source>
</evidence>
<name>A0AAQ4E7N4_AMBAM</name>
<sequence>MDEALAGSTPAPNQGPGHWRGFFVVLETMSEVRIPEAHIFSWCMHGEALATAKLVSAWRRSSQRSTVNMSTSSEICPSPERAECKR</sequence>
<comment type="caution">
    <text evidence="2">The sequence shown here is derived from an EMBL/GenBank/DDBJ whole genome shotgun (WGS) entry which is preliminary data.</text>
</comment>
<feature type="compositionally biased region" description="Polar residues" evidence="1">
    <location>
        <begin position="64"/>
        <end position="75"/>
    </location>
</feature>
<keyword evidence="3" id="KW-1185">Reference proteome</keyword>
<protein>
    <submittedName>
        <fullName evidence="2">Uncharacterized protein</fullName>
    </submittedName>
</protein>
<dbReference type="Proteomes" id="UP001321473">
    <property type="component" value="Unassembled WGS sequence"/>
</dbReference>
<dbReference type="AlphaFoldDB" id="A0AAQ4E7N4"/>
<proteinExistence type="predicted"/>
<evidence type="ECO:0000313" key="2">
    <source>
        <dbReference type="EMBL" id="KAK8770726.1"/>
    </source>
</evidence>
<reference evidence="2 3" key="1">
    <citation type="journal article" date="2023" name="Arcadia Sci">
        <title>De novo assembly of a long-read Amblyomma americanum tick genome.</title>
        <authorList>
            <person name="Chou S."/>
            <person name="Poskanzer K.E."/>
            <person name="Rollins M."/>
            <person name="Thuy-Boun P.S."/>
        </authorList>
    </citation>
    <scope>NUCLEOTIDE SEQUENCE [LARGE SCALE GENOMIC DNA]</scope>
    <source>
        <strain evidence="2">F_SG_1</strain>
        <tissue evidence="2">Salivary glands</tissue>
    </source>
</reference>
<accession>A0AAQ4E7N4</accession>